<evidence type="ECO:0000313" key="3">
    <source>
        <dbReference type="EMBL" id="KAL3794810.1"/>
    </source>
</evidence>
<dbReference type="SMART" id="SM00228">
    <property type="entry name" value="PDZ"/>
    <property type="match status" value="1"/>
</dbReference>
<dbReference type="InterPro" id="IPR001194">
    <property type="entry name" value="cDENN_dom"/>
</dbReference>
<feature type="region of interest" description="Disordered" evidence="1">
    <location>
        <begin position="1"/>
        <end position="109"/>
    </location>
</feature>
<feature type="region of interest" description="Disordered" evidence="1">
    <location>
        <begin position="527"/>
        <end position="587"/>
    </location>
</feature>
<dbReference type="InterPro" id="IPR001478">
    <property type="entry name" value="PDZ"/>
</dbReference>
<feature type="compositionally biased region" description="Polar residues" evidence="1">
    <location>
        <begin position="279"/>
        <end position="294"/>
    </location>
</feature>
<dbReference type="PANTHER" id="PTHR15288">
    <property type="entry name" value="DENN DOMAIN-CONTAINING PROTEIN 2"/>
    <property type="match status" value="1"/>
</dbReference>
<dbReference type="EMBL" id="JALLAZ020000452">
    <property type="protein sequence ID" value="KAL3794810.1"/>
    <property type="molecule type" value="Genomic_DNA"/>
</dbReference>
<dbReference type="Pfam" id="PF02141">
    <property type="entry name" value="DENN"/>
    <property type="match status" value="1"/>
</dbReference>
<dbReference type="InterPro" id="IPR043153">
    <property type="entry name" value="DENN_C"/>
</dbReference>
<dbReference type="PANTHER" id="PTHR15288:SF0">
    <property type="entry name" value="UDENN DOMAIN-CONTAINING PROTEIN"/>
    <property type="match status" value="1"/>
</dbReference>
<proteinExistence type="predicted"/>
<accession>A0ABD3Q3P2</accession>
<dbReference type="CDD" id="cd00136">
    <property type="entry name" value="PDZ_canonical"/>
    <property type="match status" value="1"/>
</dbReference>
<dbReference type="InterPro" id="IPR036034">
    <property type="entry name" value="PDZ_sf"/>
</dbReference>
<keyword evidence="4" id="KW-1185">Reference proteome</keyword>
<evidence type="ECO:0000259" key="2">
    <source>
        <dbReference type="PROSITE" id="PS50106"/>
    </source>
</evidence>
<sequence>MVKKTSAEAAKELIFPIDAFSARNDELFNSSSSESCSSGDNSGGSSIRDVGSEEEGDATNDGRVGVDEGGSGDEGNHDGDGNVRGGGDSSVNGNESGNGGQNGDENDANNVKSSAAVEAATLAALNLTPTRFTAATNSVFNAAVGRYRRLKENASFDTSSHVPLTPPRHPQPTLQHQNLQPQLQEKGEGPVVGGADLVSGLRNFQLDDLFDHSTVPPPLAAVVDGGISIPSLPFSKPPPGREILTIQTGGQWTMASNRGPNAVAAADPSAANSVEDGVDTSSGAPFSRSSSIATGVSEVASEDGSAFARRLPLPRVPSSPNKPPQSRPPSRTPSYYEDAVRSVLRPGQRALFFGKGTMGVVLKPTYLASWRGKDGGGVICPTMKSKKGGVYIDSFIPGGHAERSGVVFVGDHVVKIGAVNVENMTLEEVVIVIAESKRPNIMIVTSEHAVEIVDKPEEDKSSVEDDGNDYVKEGTTSTKNRCFVSPLDMAFGFVNKFATEGILDVGSQVPIAIPQKGYELKHTMSGTSLLDNDEDEDSVESDDGSNSEEEVSFNSPRKVKGATSVSVDVTSDGPASSNKENSDGSYYVSLTSKPEEIKVNGANGSNKPGLEPEIISTQSNPTNTSISIDIDNLSAYAAQRTNTHDACDTEFQHTRASLLKRVALFNPDIRSALRQSLVECVSDPRRYTFLEHYFRSYLSKKELDGFTNIEQKAQVENDYDDVALSTNQRRLLELYLELCKFRDAMMLCSVLEREKLLKYARLIADRFLSEDNDAKDKSNGYCLSEYVTHVALGGMEKVQAVRFALRDEDEFFEGDAGDGDGFHFIRSSLEAFLSTQESFLTFLMSNDCARMRAYLRGSSSFLCIEPRMLLKTDASPTDAGVDSISYRNFLLCAILHLVCMKERSNNSKGIVNNFIKNDALLLNSGKRNLGAVSLLGCAFFIKRSLQKKIDAVVEGLIEDGMTGKCNNLPLYLALIEDIKFFWEVYIAPAGGALSLLTLSPDSQEALNTVRRVLVSSIDGVAVKETNLGDETANVAMAKILSSVDVLSSVHSLAEALFREYTLEIYPNFQRFIFHEWACKEANDAKEHSNTDNGYLVSSKYNGLSKGWLNRFFRQMELPDGISLHRRSGPGKLSQKEDYITYSTPANAPNRRHCGDVALVFGSEIFDEAAIRRFSCVSLPGDPHPKNVLLPEDIPPIFESYAEVPSFQERPFQSTLKDRISIDGWEVSLTNFVIPSQASRVSSDDKWIFCVSLVLRRIIKARPQISQRDINEECVRELQHDNSSSEASSDFQSPLCFIDSDDGRRRTMKVTQVLDEFNKKLQEQKWSQQVGEGAIIGLALMSSSNVMTGMRETLSLLYDDFCSMKSCAHGNQDERSYPQYLCQPLVDILGALTHSKRIEATALNCLLEPYCTYTTSRWVHRPLSNQSDSFLKSSGMLLLQALPPVPLALGFITILLEQKVVFSSSRRGVLTAASFGMMQLMKPLKWAHLQVPLVPVSMMNELIHYPAPFVLGCPTDDKESVSILNALPSDVTLIDLDVGRVILASNFANDASKSADEGSGEVIAGALRSQILFLAESLGGAFGVAMYQNSWCADSPFQAMPENIDSNPKEDADIFSEVLKISSSFVSELLSGIHSCCIWIEEEHDRDEALVRNESAIVFDEDQFFHLKNLRAEGRYSPLIKESDRTGANFSLSLDNFDLVLETFLRTQCLSSYISDADKESMLFW</sequence>
<feature type="compositionally biased region" description="Low complexity" evidence="1">
    <location>
        <begin position="30"/>
        <end position="46"/>
    </location>
</feature>
<feature type="compositionally biased region" description="Low complexity" evidence="1">
    <location>
        <begin position="260"/>
        <end position="274"/>
    </location>
</feature>
<dbReference type="SMART" id="SM00799">
    <property type="entry name" value="DENN"/>
    <property type="match status" value="1"/>
</dbReference>
<evidence type="ECO:0000313" key="4">
    <source>
        <dbReference type="Proteomes" id="UP001530315"/>
    </source>
</evidence>
<feature type="compositionally biased region" description="Basic and acidic residues" evidence="1">
    <location>
        <begin position="1"/>
        <end position="11"/>
    </location>
</feature>
<protein>
    <recommendedName>
        <fullName evidence="2">PDZ domain-containing protein</fullName>
    </recommendedName>
</protein>
<dbReference type="SUPFAM" id="SSF50156">
    <property type="entry name" value="PDZ domain-like"/>
    <property type="match status" value="1"/>
</dbReference>
<dbReference type="Pfam" id="PF00595">
    <property type="entry name" value="PDZ"/>
    <property type="match status" value="1"/>
</dbReference>
<feature type="region of interest" description="Disordered" evidence="1">
    <location>
        <begin position="154"/>
        <end position="175"/>
    </location>
</feature>
<feature type="compositionally biased region" description="Pro residues" evidence="1">
    <location>
        <begin position="314"/>
        <end position="331"/>
    </location>
</feature>
<feature type="compositionally biased region" description="Acidic residues" evidence="1">
    <location>
        <begin position="531"/>
        <end position="551"/>
    </location>
</feature>
<organism evidence="3 4">
    <name type="scientific">Stephanodiscus triporus</name>
    <dbReference type="NCBI Taxonomy" id="2934178"/>
    <lineage>
        <taxon>Eukaryota</taxon>
        <taxon>Sar</taxon>
        <taxon>Stramenopiles</taxon>
        <taxon>Ochrophyta</taxon>
        <taxon>Bacillariophyta</taxon>
        <taxon>Coscinodiscophyceae</taxon>
        <taxon>Thalassiosirophycidae</taxon>
        <taxon>Stephanodiscales</taxon>
        <taxon>Stephanodiscaceae</taxon>
        <taxon>Stephanodiscus</taxon>
    </lineage>
</organism>
<feature type="compositionally biased region" description="Polar residues" evidence="1">
    <location>
        <begin position="563"/>
        <end position="579"/>
    </location>
</feature>
<dbReference type="InterPro" id="IPR051942">
    <property type="entry name" value="DENN_domain_containing_2"/>
</dbReference>
<comment type="caution">
    <text evidence="3">The sequence shown here is derived from an EMBL/GenBank/DDBJ whole genome shotgun (WGS) entry which is preliminary data.</text>
</comment>
<feature type="region of interest" description="Disordered" evidence="1">
    <location>
        <begin position="255"/>
        <end position="335"/>
    </location>
</feature>
<feature type="domain" description="PDZ" evidence="2">
    <location>
        <begin position="389"/>
        <end position="448"/>
    </location>
</feature>
<reference evidence="3 4" key="1">
    <citation type="submission" date="2024-10" db="EMBL/GenBank/DDBJ databases">
        <title>Updated reference genomes for cyclostephanoid diatoms.</title>
        <authorList>
            <person name="Roberts W.R."/>
            <person name="Alverson A.J."/>
        </authorList>
    </citation>
    <scope>NUCLEOTIDE SEQUENCE [LARGE SCALE GENOMIC DNA]</scope>
    <source>
        <strain evidence="3 4">AJA276-08</strain>
    </source>
</reference>
<evidence type="ECO:0000256" key="1">
    <source>
        <dbReference type="SAM" id="MobiDB-lite"/>
    </source>
</evidence>
<dbReference type="Gene3D" id="2.30.42.10">
    <property type="match status" value="1"/>
</dbReference>
<dbReference type="Proteomes" id="UP001530315">
    <property type="component" value="Unassembled WGS sequence"/>
</dbReference>
<dbReference type="PROSITE" id="PS50106">
    <property type="entry name" value="PDZ"/>
    <property type="match status" value="1"/>
</dbReference>
<dbReference type="Gene3D" id="3.40.50.11500">
    <property type="match status" value="1"/>
</dbReference>
<gene>
    <name evidence="3" type="ORF">ACHAW5_005231</name>
</gene>
<name>A0ABD3Q3P2_9STRA</name>